<evidence type="ECO:0000256" key="3">
    <source>
        <dbReference type="PROSITE-ProRule" id="PRU00023"/>
    </source>
</evidence>
<dbReference type="SMART" id="SM00248">
    <property type="entry name" value="ANK"/>
    <property type="match status" value="4"/>
</dbReference>
<dbReference type="Proteomes" id="UP001295740">
    <property type="component" value="Unassembled WGS sequence"/>
</dbReference>
<dbReference type="PROSITE" id="PS50297">
    <property type="entry name" value="ANK_REP_REGION"/>
    <property type="match status" value="2"/>
</dbReference>
<feature type="repeat" description="ANK" evidence="3">
    <location>
        <begin position="117"/>
        <end position="149"/>
    </location>
</feature>
<dbReference type="Pfam" id="PF12796">
    <property type="entry name" value="Ank_2"/>
    <property type="match status" value="1"/>
</dbReference>
<dbReference type="PANTHER" id="PTHR24171:SF9">
    <property type="entry name" value="ANKYRIN REPEAT DOMAIN-CONTAINING PROTEIN 39"/>
    <property type="match status" value="1"/>
</dbReference>
<dbReference type="AlphaFoldDB" id="A0AAI8VL65"/>
<keyword evidence="2 3" id="KW-0040">ANK repeat</keyword>
<evidence type="ECO:0000313" key="5">
    <source>
        <dbReference type="Proteomes" id="UP001295740"/>
    </source>
</evidence>
<name>A0AAI8VL65_9PEZI</name>
<dbReference type="InterPro" id="IPR036770">
    <property type="entry name" value="Ankyrin_rpt-contain_sf"/>
</dbReference>
<protein>
    <submittedName>
        <fullName evidence="4">Uu.00g077830.m01.CDS01</fullName>
    </submittedName>
</protein>
<sequence length="217" mass="24437">MSLLHCPDEILIQISQYLLRRPDFNAFIQISSRLYSIFNDDLYGENVEVHGSNALLWAAKCGHANTVRNMLSMGANTEVKTSMQRYTPLHLVAAQGSPIIAQHLLDYGADPEAKDSMSQTPLHIAVRCGHTLVMRCLVEGGSELDPKDNIGDTPLWNLLNNSDADDIYDTLLYLISKGADQGEIHVRRSEPRCSLSKFVEIETFRDLRNRLRRDNVP</sequence>
<proteinExistence type="predicted"/>
<feature type="repeat" description="ANK" evidence="3">
    <location>
        <begin position="84"/>
        <end position="116"/>
    </location>
</feature>
<gene>
    <name evidence="4" type="ORF">KHLLAP_LOCUS7065</name>
</gene>
<dbReference type="Gene3D" id="1.25.40.20">
    <property type="entry name" value="Ankyrin repeat-containing domain"/>
    <property type="match status" value="1"/>
</dbReference>
<evidence type="ECO:0000256" key="2">
    <source>
        <dbReference type="ARBA" id="ARBA00023043"/>
    </source>
</evidence>
<dbReference type="PROSITE" id="PS50088">
    <property type="entry name" value="ANK_REPEAT"/>
    <property type="match status" value="3"/>
</dbReference>
<organism evidence="4 5">
    <name type="scientific">Anthostomella pinea</name>
    <dbReference type="NCBI Taxonomy" id="933095"/>
    <lineage>
        <taxon>Eukaryota</taxon>
        <taxon>Fungi</taxon>
        <taxon>Dikarya</taxon>
        <taxon>Ascomycota</taxon>
        <taxon>Pezizomycotina</taxon>
        <taxon>Sordariomycetes</taxon>
        <taxon>Xylariomycetidae</taxon>
        <taxon>Xylariales</taxon>
        <taxon>Xylariaceae</taxon>
        <taxon>Anthostomella</taxon>
    </lineage>
</organism>
<comment type="caution">
    <text evidence="4">The sequence shown here is derived from an EMBL/GenBank/DDBJ whole genome shotgun (WGS) entry which is preliminary data.</text>
</comment>
<dbReference type="InterPro" id="IPR002110">
    <property type="entry name" value="Ankyrin_rpt"/>
</dbReference>
<reference evidence="4" key="1">
    <citation type="submission" date="2023-10" db="EMBL/GenBank/DDBJ databases">
        <authorList>
            <person name="Hackl T."/>
        </authorList>
    </citation>
    <scope>NUCLEOTIDE SEQUENCE</scope>
</reference>
<dbReference type="SUPFAM" id="SSF48403">
    <property type="entry name" value="Ankyrin repeat"/>
    <property type="match status" value="1"/>
</dbReference>
<evidence type="ECO:0000313" key="4">
    <source>
        <dbReference type="EMBL" id="CAJ2506597.1"/>
    </source>
</evidence>
<dbReference type="EMBL" id="CAUWAG010000010">
    <property type="protein sequence ID" value="CAJ2506597.1"/>
    <property type="molecule type" value="Genomic_DNA"/>
</dbReference>
<dbReference type="Pfam" id="PF00023">
    <property type="entry name" value="Ank"/>
    <property type="match status" value="1"/>
</dbReference>
<accession>A0AAI8VL65</accession>
<dbReference type="PANTHER" id="PTHR24171">
    <property type="entry name" value="ANKYRIN REPEAT DOMAIN-CONTAINING PROTEIN 39-RELATED"/>
    <property type="match status" value="1"/>
</dbReference>
<feature type="repeat" description="ANK" evidence="3">
    <location>
        <begin position="50"/>
        <end position="82"/>
    </location>
</feature>
<keyword evidence="5" id="KW-1185">Reference proteome</keyword>
<evidence type="ECO:0000256" key="1">
    <source>
        <dbReference type="ARBA" id="ARBA00022737"/>
    </source>
</evidence>
<keyword evidence="1" id="KW-0677">Repeat</keyword>